<accession>A0A1I8B5K3</accession>
<protein>
    <submittedName>
        <fullName evidence="4">Uncharacterized protein</fullName>
    </submittedName>
</protein>
<dbReference type="AlphaFoldDB" id="A0A1I8B5K3"/>
<proteinExistence type="predicted"/>
<evidence type="ECO:0000256" key="2">
    <source>
        <dbReference type="SAM" id="Phobius"/>
    </source>
</evidence>
<feature type="compositionally biased region" description="Polar residues" evidence="1">
    <location>
        <begin position="109"/>
        <end position="121"/>
    </location>
</feature>
<evidence type="ECO:0000313" key="4">
    <source>
        <dbReference type="WBParaSite" id="MhA1_Contig1374.frz3.gene8"/>
    </source>
</evidence>
<name>A0A1I8B5K3_MELHA</name>
<organism evidence="3 4">
    <name type="scientific">Meloidogyne hapla</name>
    <name type="common">Root-knot nematode worm</name>
    <dbReference type="NCBI Taxonomy" id="6305"/>
    <lineage>
        <taxon>Eukaryota</taxon>
        <taxon>Metazoa</taxon>
        <taxon>Ecdysozoa</taxon>
        <taxon>Nematoda</taxon>
        <taxon>Chromadorea</taxon>
        <taxon>Rhabditida</taxon>
        <taxon>Tylenchina</taxon>
        <taxon>Tylenchomorpha</taxon>
        <taxon>Tylenchoidea</taxon>
        <taxon>Meloidogynidae</taxon>
        <taxon>Meloidogyninae</taxon>
        <taxon>Meloidogyne</taxon>
    </lineage>
</organism>
<feature type="region of interest" description="Disordered" evidence="1">
    <location>
        <begin position="107"/>
        <end position="129"/>
    </location>
</feature>
<keyword evidence="3" id="KW-1185">Reference proteome</keyword>
<dbReference type="Proteomes" id="UP000095281">
    <property type="component" value="Unplaced"/>
</dbReference>
<keyword evidence="2" id="KW-0812">Transmembrane</keyword>
<keyword evidence="2" id="KW-0472">Membrane</keyword>
<evidence type="ECO:0000313" key="3">
    <source>
        <dbReference type="Proteomes" id="UP000095281"/>
    </source>
</evidence>
<evidence type="ECO:0000256" key="1">
    <source>
        <dbReference type="SAM" id="MobiDB-lite"/>
    </source>
</evidence>
<feature type="transmembrane region" description="Helical" evidence="2">
    <location>
        <begin position="60"/>
        <end position="84"/>
    </location>
</feature>
<dbReference type="WBParaSite" id="MhA1_Contig1374.frz3.gene8">
    <property type="protein sequence ID" value="MhA1_Contig1374.frz3.gene8"/>
    <property type="gene ID" value="MhA1_Contig1374.frz3.gene8"/>
</dbReference>
<keyword evidence="2" id="KW-1133">Transmembrane helix</keyword>
<feature type="region of interest" description="Disordered" evidence="1">
    <location>
        <begin position="16"/>
        <end position="45"/>
    </location>
</feature>
<sequence length="129" mass="15081">MPRLLYKGSNVQRIQRSKDPISQNRSKDPTFKGSNQPKSFKGSNVKMVKGSKMDKLSNGLHFFLIKFFLHFFLITILLNLDFLLPVRKMEVRSRLVELQKTRKRRLPINETSDLSELQQEANSDDDEIK</sequence>
<feature type="compositionally biased region" description="Polar residues" evidence="1">
    <location>
        <begin position="32"/>
        <end position="42"/>
    </location>
</feature>
<reference evidence="4" key="1">
    <citation type="submission" date="2016-11" db="UniProtKB">
        <authorList>
            <consortium name="WormBaseParasite"/>
        </authorList>
    </citation>
    <scope>IDENTIFICATION</scope>
</reference>